<name>A0A927D040_9BACI</name>
<sequence length="63" mass="7140">MPSLYTAAFIIFAALFLYNINSMTSRLCVQKEIAEEKQLGIYRTINVCITILLLSSYVKISFA</sequence>
<dbReference type="AlphaFoldDB" id="A0A927D040"/>
<comment type="caution">
    <text evidence="1">The sequence shown here is derived from an EMBL/GenBank/DDBJ whole genome shotgun (WGS) entry which is preliminary data.</text>
</comment>
<keyword evidence="2" id="KW-1185">Reference proteome</keyword>
<gene>
    <name evidence="1" type="ORF">IEO70_18165</name>
</gene>
<proteinExistence type="predicted"/>
<dbReference type="EMBL" id="JACXSI010000066">
    <property type="protein sequence ID" value="MBD3110254.1"/>
    <property type="molecule type" value="Genomic_DNA"/>
</dbReference>
<reference evidence="1" key="1">
    <citation type="submission" date="2020-09" db="EMBL/GenBank/DDBJ databases">
        <title>Bacillus faecalis sp. nov., a moderately halophilic bacterium isolated from cow faeces.</title>
        <authorList>
            <person name="Jiang L."/>
            <person name="Lee J."/>
        </authorList>
    </citation>
    <scope>NUCLEOTIDE SEQUENCE</scope>
    <source>
        <strain evidence="1">AGMB 02131</strain>
    </source>
</reference>
<accession>A0A927D040</accession>
<evidence type="ECO:0000313" key="2">
    <source>
        <dbReference type="Proteomes" id="UP000602076"/>
    </source>
</evidence>
<dbReference type="RefSeq" id="WP_190999790.1">
    <property type="nucleotide sequence ID" value="NZ_JACXSI010000066.1"/>
</dbReference>
<evidence type="ECO:0000313" key="1">
    <source>
        <dbReference type="EMBL" id="MBD3110254.1"/>
    </source>
</evidence>
<organism evidence="1 2">
    <name type="scientific">Peribacillus faecalis</name>
    <dbReference type="NCBI Taxonomy" id="2772559"/>
    <lineage>
        <taxon>Bacteria</taxon>
        <taxon>Bacillati</taxon>
        <taxon>Bacillota</taxon>
        <taxon>Bacilli</taxon>
        <taxon>Bacillales</taxon>
        <taxon>Bacillaceae</taxon>
        <taxon>Peribacillus</taxon>
    </lineage>
</organism>
<protein>
    <submittedName>
        <fullName evidence="1">Uncharacterized protein</fullName>
    </submittedName>
</protein>
<dbReference type="Proteomes" id="UP000602076">
    <property type="component" value="Unassembled WGS sequence"/>
</dbReference>